<evidence type="ECO:0000256" key="7">
    <source>
        <dbReference type="PIRSR" id="PIRSR600760-2"/>
    </source>
</evidence>
<dbReference type="InterPro" id="IPR000760">
    <property type="entry name" value="Inositol_monophosphatase-like"/>
</dbReference>
<evidence type="ECO:0000256" key="8">
    <source>
        <dbReference type="RuleBase" id="RU364068"/>
    </source>
</evidence>
<gene>
    <name evidence="9" type="ORF">D0Q02_16975</name>
</gene>
<evidence type="ECO:0000256" key="2">
    <source>
        <dbReference type="ARBA" id="ARBA00001946"/>
    </source>
</evidence>
<feature type="binding site" evidence="7">
    <location>
        <position position="45"/>
    </location>
    <ligand>
        <name>Mg(2+)</name>
        <dbReference type="ChEBI" id="CHEBI:18420"/>
        <label>1</label>
        <note>catalytic</note>
    </ligand>
</feature>
<feature type="binding site" evidence="7">
    <location>
        <position position="63"/>
    </location>
    <ligand>
        <name>Mg(2+)</name>
        <dbReference type="ChEBI" id="CHEBI:18420"/>
        <label>1</label>
        <note>catalytic</note>
    </ligand>
</feature>
<keyword evidence="4 7" id="KW-0479">Metal-binding</keyword>
<evidence type="ECO:0000313" key="10">
    <source>
        <dbReference type="Proteomes" id="UP000262621"/>
    </source>
</evidence>
<keyword evidence="10" id="KW-1185">Reference proteome</keyword>
<comment type="similarity">
    <text evidence="3 8">Belongs to the inositol monophosphatase superfamily.</text>
</comment>
<dbReference type="PANTHER" id="PTHR20854:SF4">
    <property type="entry name" value="INOSITOL-1-MONOPHOSPHATASE-RELATED"/>
    <property type="match status" value="1"/>
</dbReference>
<dbReference type="EMBL" id="QVFU01000017">
    <property type="protein sequence ID" value="RFS45432.1"/>
    <property type="molecule type" value="Genomic_DNA"/>
</dbReference>
<dbReference type="OrthoDB" id="9772456at2"/>
<dbReference type="Gene3D" id="3.30.540.10">
    <property type="entry name" value="Fructose-1,6-Bisphosphatase, subunit A, domain 1"/>
    <property type="match status" value="1"/>
</dbReference>
<dbReference type="Gene3D" id="3.40.190.80">
    <property type="match status" value="1"/>
</dbReference>
<dbReference type="InterPro" id="IPR033942">
    <property type="entry name" value="IMPase"/>
</dbReference>
<keyword evidence="6 7" id="KW-0460">Magnesium</keyword>
<feature type="binding site" evidence="7">
    <location>
        <position position="60"/>
    </location>
    <ligand>
        <name>Mg(2+)</name>
        <dbReference type="ChEBI" id="CHEBI:18420"/>
        <label>1</label>
        <note>catalytic</note>
    </ligand>
</feature>
<dbReference type="InterPro" id="IPR020550">
    <property type="entry name" value="Inositol_monophosphatase_CS"/>
</dbReference>
<dbReference type="GO" id="GO:0046872">
    <property type="term" value="F:metal ion binding"/>
    <property type="evidence" value="ECO:0007669"/>
    <property type="project" value="UniProtKB-KW"/>
</dbReference>
<reference evidence="9 10" key="1">
    <citation type="submission" date="2018-08" db="EMBL/GenBank/DDBJ databases">
        <title>Verrucosispora craniellae sp. nov., isolated from a marine sponge in the South China Sea.</title>
        <authorList>
            <person name="Li L."/>
            <person name="Lin H.W."/>
        </authorList>
    </citation>
    <scope>NUCLEOTIDE SEQUENCE [LARGE SCALE GENOMIC DNA]</scope>
    <source>
        <strain evidence="9 10">LHW63014</strain>
    </source>
</reference>
<dbReference type="PROSITE" id="PS00630">
    <property type="entry name" value="IMP_2"/>
    <property type="match status" value="1"/>
</dbReference>
<dbReference type="PANTHER" id="PTHR20854">
    <property type="entry name" value="INOSITOL MONOPHOSPHATASE"/>
    <property type="match status" value="1"/>
</dbReference>
<dbReference type="GO" id="GO:0007165">
    <property type="term" value="P:signal transduction"/>
    <property type="evidence" value="ECO:0007669"/>
    <property type="project" value="TreeGrafter"/>
</dbReference>
<name>A0A372FXA7_9ACTN</name>
<keyword evidence="5 8" id="KW-0378">Hydrolase</keyword>
<evidence type="ECO:0000256" key="4">
    <source>
        <dbReference type="ARBA" id="ARBA00022723"/>
    </source>
</evidence>
<evidence type="ECO:0000256" key="5">
    <source>
        <dbReference type="ARBA" id="ARBA00022801"/>
    </source>
</evidence>
<dbReference type="Pfam" id="PF00459">
    <property type="entry name" value="Inositol_P"/>
    <property type="match status" value="1"/>
</dbReference>
<dbReference type="GO" id="GO:0046854">
    <property type="term" value="P:phosphatidylinositol phosphate biosynthetic process"/>
    <property type="evidence" value="ECO:0007669"/>
    <property type="project" value="InterPro"/>
</dbReference>
<dbReference type="Proteomes" id="UP000262621">
    <property type="component" value="Unassembled WGS sequence"/>
</dbReference>
<evidence type="ECO:0000256" key="3">
    <source>
        <dbReference type="ARBA" id="ARBA00009759"/>
    </source>
</evidence>
<sequence>MRWQSPGALAAKGDRDVVSELDYAIERDLRTFLRTETPDIGFLGEEGGSSGSTSKRWVLDPIDGTSNYVRSLPLCAVSLALVHGNEAVLGVIELPFLSATYTAAKGEGAHANGQPITVSSTIRMSQALVAIGDYAVGLDAEARNRLRLALTGQLAAEVQRIRMTGSAALDLAWLAEGRLDAALTLSNHPWDMAAGVVIAREAGATVIDGNGARHDINSTTTLAVTPELTGSILAAYEKAVAFGTNTR</sequence>
<evidence type="ECO:0000313" key="9">
    <source>
        <dbReference type="EMBL" id="RFS45432.1"/>
    </source>
</evidence>
<evidence type="ECO:0000256" key="6">
    <source>
        <dbReference type="ARBA" id="ARBA00022842"/>
    </source>
</evidence>
<dbReference type="EC" id="3.1.3.25" evidence="8"/>
<feature type="binding site" evidence="7">
    <location>
        <position position="191"/>
    </location>
    <ligand>
        <name>Mg(2+)</name>
        <dbReference type="ChEBI" id="CHEBI:18420"/>
        <label>1</label>
        <note>catalytic</note>
    </ligand>
</feature>
<dbReference type="CDD" id="cd01639">
    <property type="entry name" value="IMPase"/>
    <property type="match status" value="1"/>
</dbReference>
<dbReference type="SUPFAM" id="SSF56655">
    <property type="entry name" value="Carbohydrate phosphatase"/>
    <property type="match status" value="1"/>
</dbReference>
<comment type="catalytic activity">
    <reaction evidence="1 8">
        <text>a myo-inositol phosphate + H2O = myo-inositol + phosphate</text>
        <dbReference type="Rhea" id="RHEA:24056"/>
        <dbReference type="ChEBI" id="CHEBI:15377"/>
        <dbReference type="ChEBI" id="CHEBI:17268"/>
        <dbReference type="ChEBI" id="CHEBI:43474"/>
        <dbReference type="ChEBI" id="CHEBI:84139"/>
        <dbReference type="EC" id="3.1.3.25"/>
    </reaction>
</comment>
<evidence type="ECO:0000256" key="1">
    <source>
        <dbReference type="ARBA" id="ARBA00001033"/>
    </source>
</evidence>
<comment type="caution">
    <text evidence="9">The sequence shown here is derived from an EMBL/GenBank/DDBJ whole genome shotgun (WGS) entry which is preliminary data.</text>
</comment>
<dbReference type="InterPro" id="IPR020583">
    <property type="entry name" value="Inositol_monoP_metal-BS"/>
</dbReference>
<dbReference type="PRINTS" id="PR00377">
    <property type="entry name" value="IMPHPHTASES"/>
</dbReference>
<organism evidence="9 10">
    <name type="scientific">Micromonospora craniellae</name>
    <dbReference type="NCBI Taxonomy" id="2294034"/>
    <lineage>
        <taxon>Bacteria</taxon>
        <taxon>Bacillati</taxon>
        <taxon>Actinomycetota</taxon>
        <taxon>Actinomycetes</taxon>
        <taxon>Micromonosporales</taxon>
        <taxon>Micromonosporaceae</taxon>
        <taxon>Micromonospora</taxon>
    </lineage>
</organism>
<dbReference type="PROSITE" id="PS00629">
    <property type="entry name" value="IMP_1"/>
    <property type="match status" value="1"/>
</dbReference>
<dbReference type="GO" id="GO:0008934">
    <property type="term" value="F:inositol monophosphate 1-phosphatase activity"/>
    <property type="evidence" value="ECO:0007669"/>
    <property type="project" value="InterPro"/>
</dbReference>
<feature type="binding site" evidence="7">
    <location>
        <position position="62"/>
    </location>
    <ligand>
        <name>Mg(2+)</name>
        <dbReference type="ChEBI" id="CHEBI:18420"/>
        <label>1</label>
        <note>catalytic</note>
    </ligand>
</feature>
<dbReference type="GO" id="GO:0006020">
    <property type="term" value="P:inositol metabolic process"/>
    <property type="evidence" value="ECO:0007669"/>
    <property type="project" value="TreeGrafter"/>
</dbReference>
<accession>A0A372FXA7</accession>
<protein>
    <recommendedName>
        <fullName evidence="8">Inositol-1-monophosphatase</fullName>
        <ecNumber evidence="8">3.1.3.25</ecNumber>
    </recommendedName>
</protein>
<dbReference type="AlphaFoldDB" id="A0A372FXA7"/>
<proteinExistence type="inferred from homology"/>
<comment type="cofactor">
    <cofactor evidence="2 7 8">
        <name>Mg(2+)</name>
        <dbReference type="ChEBI" id="CHEBI:18420"/>
    </cofactor>
</comment>